<dbReference type="AlphaFoldDB" id="A0A3Q7GAJ3"/>
<dbReference type="SMART" id="SM00733">
    <property type="entry name" value="Mterf"/>
    <property type="match status" value="5"/>
</dbReference>
<dbReference type="GO" id="GO:0006353">
    <property type="term" value="P:DNA-templated transcription termination"/>
    <property type="evidence" value="ECO:0007669"/>
    <property type="project" value="UniProtKB-KW"/>
</dbReference>
<sequence>VLSSSMLLQLPEMLTWINPPKTLIPFSSIIPNPSSPIPICSISPKPTKTSLKSLHLSPQHTLTSTDCGLKFREKILYLQELNINPSKVLQLNPHLRSATLDSIRSVEVCLFSMGIERSAIGRILDMHPQLLTSDPYIHLYPIFDFLLNDVVIPFHDIRKSIIRCPRILVCSVEDQLKPTFEFLKEFGFVGQNRITCQTTVLLVSSVELTLNPKIDYMLSLGFELDDVANMVLRSPGLLTFSIEKNFRPKVEYFLKEMNGDIRELKRFPQYFSFSLERKIKPRHRLLVEHGFTLSLSEMLKVSDGEFNARLIEMRLRLIKANVNTSFHVSSGTCLILLSCI</sequence>
<keyword evidence="2" id="KW-0806">Transcription termination</keyword>
<dbReference type="STRING" id="4081.A0A3Q7GAJ3"/>
<reference evidence="4" key="2">
    <citation type="submission" date="2019-01" db="UniProtKB">
        <authorList>
            <consortium name="EnsemblPlants"/>
        </authorList>
    </citation>
    <scope>IDENTIFICATION</scope>
    <source>
        <strain evidence="4">cv. Heinz 1706</strain>
    </source>
</reference>
<dbReference type="InterPro" id="IPR038538">
    <property type="entry name" value="MTERF_sf"/>
</dbReference>
<accession>A0A3Q7GAJ3</accession>
<evidence type="ECO:0000256" key="1">
    <source>
        <dbReference type="ARBA" id="ARBA00007692"/>
    </source>
</evidence>
<organism evidence="4">
    <name type="scientific">Solanum lycopersicum</name>
    <name type="common">Tomato</name>
    <name type="synonym">Lycopersicon esculentum</name>
    <dbReference type="NCBI Taxonomy" id="4081"/>
    <lineage>
        <taxon>Eukaryota</taxon>
        <taxon>Viridiplantae</taxon>
        <taxon>Streptophyta</taxon>
        <taxon>Embryophyta</taxon>
        <taxon>Tracheophyta</taxon>
        <taxon>Spermatophyta</taxon>
        <taxon>Magnoliopsida</taxon>
        <taxon>eudicotyledons</taxon>
        <taxon>Gunneridae</taxon>
        <taxon>Pentapetalae</taxon>
        <taxon>asterids</taxon>
        <taxon>lamiids</taxon>
        <taxon>Solanales</taxon>
        <taxon>Solanaceae</taxon>
        <taxon>Solanoideae</taxon>
        <taxon>Solaneae</taxon>
        <taxon>Solanum</taxon>
        <taxon>Solanum subgen. Lycopersicon</taxon>
    </lineage>
</organism>
<keyword evidence="2" id="KW-0804">Transcription</keyword>
<dbReference type="GO" id="GO:0071452">
    <property type="term" value="P:cellular response to singlet oxygen"/>
    <property type="evidence" value="ECO:0007669"/>
    <property type="project" value="EnsemblPlants"/>
</dbReference>
<dbReference type="Gene3D" id="1.25.70.10">
    <property type="entry name" value="Transcription termination factor 3, mitochondrial"/>
    <property type="match status" value="1"/>
</dbReference>
<dbReference type="GO" id="GO:0003676">
    <property type="term" value="F:nucleic acid binding"/>
    <property type="evidence" value="ECO:0007669"/>
    <property type="project" value="InterPro"/>
</dbReference>
<dbReference type="Proteomes" id="UP000004994">
    <property type="component" value="Chromosome 5"/>
</dbReference>
<proteinExistence type="inferred from homology"/>
<dbReference type="GO" id="GO:0009507">
    <property type="term" value="C:chloroplast"/>
    <property type="evidence" value="ECO:0000318"/>
    <property type="project" value="GO_Central"/>
</dbReference>
<reference evidence="4" key="1">
    <citation type="journal article" date="2012" name="Nature">
        <title>The tomato genome sequence provides insights into fleshy fruit evolution.</title>
        <authorList>
            <consortium name="Tomato Genome Consortium"/>
        </authorList>
    </citation>
    <scope>NUCLEOTIDE SEQUENCE [LARGE SCALE GENOMIC DNA]</scope>
    <source>
        <strain evidence="4">cv. Heinz 1706</strain>
    </source>
</reference>
<dbReference type="FunCoup" id="A0A3Q7GAJ3">
    <property type="interactions" value="422"/>
</dbReference>
<evidence type="ECO:0000256" key="2">
    <source>
        <dbReference type="ARBA" id="ARBA00022472"/>
    </source>
</evidence>
<dbReference type="PANTHER" id="PTHR13068:SF36">
    <property type="entry name" value="TRANSCRIPTION TERMINATION FACTOR MTEF1, CHLOROPLASTIC"/>
    <property type="match status" value="1"/>
</dbReference>
<evidence type="ECO:0000313" key="5">
    <source>
        <dbReference type="Proteomes" id="UP000004994"/>
    </source>
</evidence>
<dbReference type="Gramene" id="Solyc05g007840.3.1">
    <property type="protein sequence ID" value="Solyc05g007840.3.1"/>
    <property type="gene ID" value="Solyc05g007840.3"/>
</dbReference>
<dbReference type="InterPro" id="IPR003690">
    <property type="entry name" value="MTERF"/>
</dbReference>
<keyword evidence="2" id="KW-0805">Transcription regulation</keyword>
<dbReference type="PaxDb" id="4081-Solyc05g007840.2.1"/>
<dbReference type="InParanoid" id="A0A3Q7GAJ3"/>
<keyword evidence="3" id="KW-0809">Transit peptide</keyword>
<protein>
    <submittedName>
        <fullName evidence="4">Uncharacterized protein</fullName>
    </submittedName>
</protein>
<evidence type="ECO:0000313" key="4">
    <source>
        <dbReference type="EnsemblPlants" id="Solyc05g007840.3.1"/>
    </source>
</evidence>
<dbReference type="GO" id="GO:0009793">
    <property type="term" value="P:embryo development ending in seed dormancy"/>
    <property type="evidence" value="ECO:0007669"/>
    <property type="project" value="EnsemblPlants"/>
</dbReference>
<dbReference type="PANTHER" id="PTHR13068">
    <property type="entry name" value="CGI-12 PROTEIN-RELATED"/>
    <property type="match status" value="1"/>
</dbReference>
<name>A0A3Q7GAJ3_SOLLC</name>
<dbReference type="Pfam" id="PF02536">
    <property type="entry name" value="mTERF"/>
    <property type="match status" value="1"/>
</dbReference>
<keyword evidence="5" id="KW-1185">Reference proteome</keyword>
<dbReference type="OMA" id="RFQLHYP"/>
<dbReference type="EnsemblPlants" id="Solyc05g007840.3.1">
    <property type="protein sequence ID" value="Solyc05g007840.3.1"/>
    <property type="gene ID" value="Solyc05g007840.3"/>
</dbReference>
<comment type="similarity">
    <text evidence="1">Belongs to the mTERF family.</text>
</comment>
<dbReference type="GO" id="GO:0009658">
    <property type="term" value="P:chloroplast organization"/>
    <property type="evidence" value="ECO:0000318"/>
    <property type="project" value="GO_Central"/>
</dbReference>
<evidence type="ECO:0000256" key="3">
    <source>
        <dbReference type="ARBA" id="ARBA00022946"/>
    </source>
</evidence>